<accession>A0ABN9S761</accession>
<feature type="compositionally biased region" description="Gly residues" evidence="1">
    <location>
        <begin position="16"/>
        <end position="28"/>
    </location>
</feature>
<evidence type="ECO:0000313" key="2">
    <source>
        <dbReference type="EMBL" id="CAK0827613.1"/>
    </source>
</evidence>
<feature type="compositionally biased region" description="Low complexity" evidence="1">
    <location>
        <begin position="48"/>
        <end position="57"/>
    </location>
</feature>
<sequence length="240" mass="24180">MPRGLPLVGLGAPAEGAGGPAGPGTGVRGGARAGPLAFCELRSARAPPAGVSGAPAAAPLPPEAGSECGPSGSECPSTDGSGHGAAGSGASVLSSLQDSSATLSEHVPGEPTRTLIGRSDMPEAIRLSAILQCPRDGEGKFLSLGAAKHAVGKCTPCKFAVSKRGCKDGILCKLCHATHELTRSGMRRVARRNGLERRALFERPQGPGGRIPADLVKNTFVHVPHALEAPSGTRSVPREA</sequence>
<dbReference type="EMBL" id="CAUYUJ010009779">
    <property type="protein sequence ID" value="CAK0827613.1"/>
    <property type="molecule type" value="Genomic_DNA"/>
</dbReference>
<evidence type="ECO:0008006" key="4">
    <source>
        <dbReference type="Google" id="ProtNLM"/>
    </source>
</evidence>
<reference evidence="2" key="1">
    <citation type="submission" date="2023-10" db="EMBL/GenBank/DDBJ databases">
        <authorList>
            <person name="Chen Y."/>
            <person name="Shah S."/>
            <person name="Dougan E. K."/>
            <person name="Thang M."/>
            <person name="Chan C."/>
        </authorList>
    </citation>
    <scope>NUCLEOTIDE SEQUENCE [LARGE SCALE GENOMIC DNA]</scope>
</reference>
<dbReference type="Proteomes" id="UP001189429">
    <property type="component" value="Unassembled WGS sequence"/>
</dbReference>
<evidence type="ECO:0000313" key="3">
    <source>
        <dbReference type="Proteomes" id="UP001189429"/>
    </source>
</evidence>
<feature type="compositionally biased region" description="Low complexity" evidence="1">
    <location>
        <begin position="1"/>
        <end position="15"/>
    </location>
</feature>
<feature type="region of interest" description="Disordered" evidence="1">
    <location>
        <begin position="48"/>
        <end position="116"/>
    </location>
</feature>
<organism evidence="2 3">
    <name type="scientific">Prorocentrum cordatum</name>
    <dbReference type="NCBI Taxonomy" id="2364126"/>
    <lineage>
        <taxon>Eukaryota</taxon>
        <taxon>Sar</taxon>
        <taxon>Alveolata</taxon>
        <taxon>Dinophyceae</taxon>
        <taxon>Prorocentrales</taxon>
        <taxon>Prorocentraceae</taxon>
        <taxon>Prorocentrum</taxon>
    </lineage>
</organism>
<keyword evidence="3" id="KW-1185">Reference proteome</keyword>
<proteinExistence type="predicted"/>
<feature type="region of interest" description="Disordered" evidence="1">
    <location>
        <begin position="1"/>
        <end position="28"/>
    </location>
</feature>
<name>A0ABN9S761_9DINO</name>
<comment type="caution">
    <text evidence="2">The sequence shown here is derived from an EMBL/GenBank/DDBJ whole genome shotgun (WGS) entry which is preliminary data.</text>
</comment>
<gene>
    <name evidence="2" type="ORF">PCOR1329_LOCUS27113</name>
</gene>
<protein>
    <recommendedName>
        <fullName evidence="4">C3H1-type domain-containing protein</fullName>
    </recommendedName>
</protein>
<evidence type="ECO:0000256" key="1">
    <source>
        <dbReference type="SAM" id="MobiDB-lite"/>
    </source>
</evidence>